<dbReference type="GO" id="GO:0006281">
    <property type="term" value="P:DNA repair"/>
    <property type="evidence" value="ECO:0007669"/>
    <property type="project" value="InterPro"/>
</dbReference>
<dbReference type="Proteomes" id="UP000034371">
    <property type="component" value="Unassembled WGS sequence"/>
</dbReference>
<dbReference type="Pfam" id="PF01035">
    <property type="entry name" value="DNA_binding_1"/>
    <property type="match status" value="1"/>
</dbReference>
<accession>A0A0G0XB75</accession>
<evidence type="ECO:0000259" key="2">
    <source>
        <dbReference type="Pfam" id="PF01035"/>
    </source>
</evidence>
<organism evidence="3 4">
    <name type="scientific">Candidatus Roizmanbacteria bacterium GW2011_GWC2_41_7</name>
    <dbReference type="NCBI Taxonomy" id="1618487"/>
    <lineage>
        <taxon>Bacteria</taxon>
        <taxon>Candidatus Roizmaniibacteriota</taxon>
    </lineage>
</organism>
<dbReference type="GO" id="GO:0003824">
    <property type="term" value="F:catalytic activity"/>
    <property type="evidence" value="ECO:0007669"/>
    <property type="project" value="InterPro"/>
</dbReference>
<evidence type="ECO:0000313" key="3">
    <source>
        <dbReference type="EMBL" id="KKS22150.1"/>
    </source>
</evidence>
<dbReference type="EMBL" id="LCBY01000022">
    <property type="protein sequence ID" value="KKS22150.1"/>
    <property type="molecule type" value="Genomic_DNA"/>
</dbReference>
<proteinExistence type="predicted"/>
<dbReference type="PANTHER" id="PTHR10815">
    <property type="entry name" value="METHYLATED-DNA--PROTEIN-CYSTEINE METHYLTRANSFERASE"/>
    <property type="match status" value="1"/>
</dbReference>
<evidence type="ECO:0000313" key="4">
    <source>
        <dbReference type="Proteomes" id="UP000034371"/>
    </source>
</evidence>
<evidence type="ECO:0000256" key="1">
    <source>
        <dbReference type="ARBA" id="ARBA00022763"/>
    </source>
</evidence>
<dbReference type="CDD" id="cd06445">
    <property type="entry name" value="ATase"/>
    <property type="match status" value="1"/>
</dbReference>
<sequence>MIVFNHSMSKSTFKDKVYTFTRQIPKGKVATYGQLARLAGSPRAARAVGMFMKKNPDAPHTPCHRVVSSNGKLTGYSVGNGISTKKEMLLTEGVHFKGNVVDLSSSQWEQ</sequence>
<dbReference type="SUPFAM" id="SSF46767">
    <property type="entry name" value="Methylated DNA-protein cysteine methyltransferase, C-terminal domain"/>
    <property type="match status" value="1"/>
</dbReference>
<dbReference type="InterPro" id="IPR036388">
    <property type="entry name" value="WH-like_DNA-bd_sf"/>
</dbReference>
<name>A0A0G0XB75_9BACT</name>
<protein>
    <recommendedName>
        <fullName evidence="2">Methylated-DNA-[protein]-cysteine S-methyltransferase DNA binding domain-containing protein</fullName>
    </recommendedName>
</protein>
<dbReference type="InterPro" id="IPR036217">
    <property type="entry name" value="MethylDNA_cys_MeTrfase_DNAb"/>
</dbReference>
<keyword evidence="1" id="KW-0227">DNA damage</keyword>
<dbReference type="AlphaFoldDB" id="A0A0G0XB75"/>
<feature type="domain" description="Methylated-DNA-[protein]-cysteine S-methyltransferase DNA binding" evidence="2">
    <location>
        <begin position="13"/>
        <end position="94"/>
    </location>
</feature>
<reference evidence="3 4" key="1">
    <citation type="journal article" date="2015" name="Nature">
        <title>rRNA introns, odd ribosomes, and small enigmatic genomes across a large radiation of phyla.</title>
        <authorList>
            <person name="Brown C.T."/>
            <person name="Hug L.A."/>
            <person name="Thomas B.C."/>
            <person name="Sharon I."/>
            <person name="Castelle C.J."/>
            <person name="Singh A."/>
            <person name="Wilkins M.J."/>
            <person name="Williams K.H."/>
            <person name="Banfield J.F."/>
        </authorList>
    </citation>
    <scope>NUCLEOTIDE SEQUENCE [LARGE SCALE GENOMIC DNA]</scope>
</reference>
<gene>
    <name evidence="3" type="ORF">UU78_C0022G0004</name>
</gene>
<dbReference type="PATRIC" id="fig|1618487.3.peg.341"/>
<comment type="caution">
    <text evidence="3">The sequence shown here is derived from an EMBL/GenBank/DDBJ whole genome shotgun (WGS) entry which is preliminary data.</text>
</comment>
<dbReference type="InterPro" id="IPR014048">
    <property type="entry name" value="MethylDNA_cys_MeTrfase_DNA-bd"/>
</dbReference>
<dbReference type="Gene3D" id="1.10.10.10">
    <property type="entry name" value="Winged helix-like DNA-binding domain superfamily/Winged helix DNA-binding domain"/>
    <property type="match status" value="1"/>
</dbReference>
<dbReference type="NCBIfam" id="TIGR00589">
    <property type="entry name" value="ogt"/>
    <property type="match status" value="1"/>
</dbReference>
<dbReference type="PANTHER" id="PTHR10815:SF13">
    <property type="entry name" value="METHYLATED-DNA--PROTEIN-CYSTEINE METHYLTRANSFERASE"/>
    <property type="match status" value="1"/>
</dbReference>